<evidence type="ECO:0000259" key="18">
    <source>
        <dbReference type="Pfam" id="PF02770"/>
    </source>
</evidence>
<dbReference type="InterPro" id="IPR037069">
    <property type="entry name" value="AcylCoA_DH/ox_N_sf"/>
</dbReference>
<feature type="binding site" evidence="15">
    <location>
        <position position="302"/>
    </location>
    <ligand>
        <name>FAD</name>
        <dbReference type="ChEBI" id="CHEBI:57692"/>
    </ligand>
</feature>
<dbReference type="InterPro" id="IPR009075">
    <property type="entry name" value="AcylCo_DH/oxidase_C"/>
</dbReference>
<dbReference type="Gene3D" id="1.20.140.10">
    <property type="entry name" value="Butyryl-CoA Dehydrogenase, subunit A, domain 3"/>
    <property type="match status" value="1"/>
</dbReference>
<dbReference type="CDD" id="cd01156">
    <property type="entry name" value="IVD"/>
    <property type="match status" value="1"/>
</dbReference>
<feature type="binding site" evidence="15">
    <location>
        <begin position="189"/>
        <end position="191"/>
    </location>
    <ligand>
        <name>FAD</name>
        <dbReference type="ChEBI" id="CHEBI:57692"/>
    </ligand>
</feature>
<evidence type="ECO:0000256" key="6">
    <source>
        <dbReference type="ARBA" id="ARBA00018258"/>
    </source>
</evidence>
<evidence type="ECO:0000256" key="12">
    <source>
        <dbReference type="ARBA" id="ARBA00052875"/>
    </source>
</evidence>
<dbReference type="FunFam" id="1.20.140.10:FF:000003">
    <property type="entry name" value="isovaleryl-CoA dehydrogenase, mitochondrial"/>
    <property type="match status" value="1"/>
</dbReference>
<dbReference type="Pfam" id="PF02770">
    <property type="entry name" value="Acyl-CoA_dh_M"/>
    <property type="match status" value="1"/>
</dbReference>
<keyword evidence="11" id="KW-0496">Mitochondrion</keyword>
<dbReference type="GO" id="GO:0050660">
    <property type="term" value="F:flavin adenine dinucleotide binding"/>
    <property type="evidence" value="ECO:0007669"/>
    <property type="project" value="InterPro"/>
</dbReference>
<feature type="domain" description="Acyl-CoA dehydrogenase/oxidase C-terminal" evidence="17">
    <location>
        <begin position="263"/>
        <end position="411"/>
    </location>
</feature>
<dbReference type="Pfam" id="PF02771">
    <property type="entry name" value="Acyl-CoA_dh_N"/>
    <property type="match status" value="1"/>
</dbReference>
<evidence type="ECO:0000256" key="7">
    <source>
        <dbReference type="ARBA" id="ARBA00022630"/>
    </source>
</evidence>
<feature type="binding site" evidence="14">
    <location>
        <begin position="274"/>
        <end position="277"/>
    </location>
    <ligand>
        <name>substrate</name>
    </ligand>
</feature>
<comment type="similarity">
    <text evidence="4 16">Belongs to the acyl-CoA dehydrogenase family.</text>
</comment>
<dbReference type="Gene3D" id="1.10.540.10">
    <property type="entry name" value="Acyl-CoA dehydrogenase/oxidase, N-terminal domain"/>
    <property type="match status" value="1"/>
</dbReference>
<dbReference type="GO" id="GO:0008470">
    <property type="term" value="F:3-methylbutanoyl-CoA dehydrogenase activity"/>
    <property type="evidence" value="ECO:0007669"/>
    <property type="project" value="UniProtKB-EC"/>
</dbReference>
<dbReference type="FunFam" id="1.10.540.10:FF:000007">
    <property type="entry name" value="Isovaleryl-CoA dehydrogenase, mitochondrial"/>
    <property type="match status" value="1"/>
</dbReference>
<feature type="binding site" evidence="15">
    <location>
        <position position="313"/>
    </location>
    <ligand>
        <name>FAD</name>
        <dbReference type="ChEBI" id="CHEBI:57692"/>
    </ligand>
</feature>
<dbReference type="PIRSF" id="PIRSF016578">
    <property type="entry name" value="HsaA"/>
    <property type="match status" value="1"/>
</dbReference>
<dbReference type="InterPro" id="IPR009100">
    <property type="entry name" value="AcylCoA_DH/oxidase_NM_dom_sf"/>
</dbReference>
<dbReference type="SUPFAM" id="SSF56645">
    <property type="entry name" value="Acyl-CoA dehydrogenase NM domain-like"/>
    <property type="match status" value="1"/>
</dbReference>
<protein>
    <recommendedName>
        <fullName evidence="6">Isovaleryl-CoA dehydrogenase, mitochondrial</fullName>
        <ecNumber evidence="5">1.3.8.4</ecNumber>
    </recommendedName>
</protein>
<dbReference type="SUPFAM" id="SSF47203">
    <property type="entry name" value="Acyl-CoA dehydrogenase C-terminal domain-like"/>
    <property type="match status" value="1"/>
</dbReference>
<sequence length="418" mass="46316">MLRSVSTKFFKKSLVKTGITVFPIRTYVSTYNTRIAGLTEEQNELHETVHQFCQKELKIRAAEIDKQNSFPTDMWKKFGEMGLLGVTAPEEYGGLNKGYLEHTFIMEEISRASGSVALSYGAHSNLCVNQIVRNGNEKQKSKYLPKLISGDYVGALAMSEPGSGSDVVSMRLRAEKKGDRYILNGNKMWITNGPDANVLVVYAKTNYEAGARGITAFLIEKEFQGFSTAQKLDKLGMRGSNTCELIFENCEVPGTENILGEENKGVYVLMSGLDLERLVLSGGPLGLMQAALDIVLPYVQSRYQFGQPIGQFQLIQAKLADMYTKLNASRSYVYSVARACDIGHVSNRDCAAVILYSAERATEVALDAIQCLGGNGYINDYDTGRILRDAKLYEIGAGTSEVRRLVIARELYKEFSDH</sequence>
<dbReference type="FunFam" id="2.40.110.10:FF:000004">
    <property type="entry name" value="Isovaleryl-CoA dehydrogenase, mitochondrial"/>
    <property type="match status" value="1"/>
</dbReference>
<dbReference type="PANTHER" id="PTHR43884">
    <property type="entry name" value="ACYL-COA DEHYDROGENASE"/>
    <property type="match status" value="1"/>
</dbReference>
<dbReference type="EMBL" id="CAMKVN010000727">
    <property type="protein sequence ID" value="CAI2170652.1"/>
    <property type="molecule type" value="Genomic_DNA"/>
</dbReference>
<dbReference type="GO" id="GO:0006552">
    <property type="term" value="P:L-leucine catabolic process"/>
    <property type="evidence" value="ECO:0007669"/>
    <property type="project" value="TreeGrafter"/>
</dbReference>
<dbReference type="InterPro" id="IPR034183">
    <property type="entry name" value="IVD"/>
</dbReference>
<dbReference type="PANTHER" id="PTHR43884:SF12">
    <property type="entry name" value="ISOVALERYL-COA DEHYDROGENASE, MITOCHONDRIAL-RELATED"/>
    <property type="match status" value="1"/>
</dbReference>
<evidence type="ECO:0000256" key="5">
    <source>
        <dbReference type="ARBA" id="ARBA00012044"/>
    </source>
</evidence>
<evidence type="ECO:0000256" key="11">
    <source>
        <dbReference type="ARBA" id="ARBA00023128"/>
    </source>
</evidence>
<dbReference type="PROSITE" id="PS00073">
    <property type="entry name" value="ACYL_COA_DH_2"/>
    <property type="match status" value="1"/>
</dbReference>
<evidence type="ECO:0000256" key="10">
    <source>
        <dbReference type="ARBA" id="ARBA00023002"/>
    </source>
</evidence>
<dbReference type="Gene3D" id="2.40.110.10">
    <property type="entry name" value="Butyryl-CoA Dehydrogenase, subunit A, domain 2"/>
    <property type="match status" value="1"/>
</dbReference>
<dbReference type="InterPro" id="IPR006089">
    <property type="entry name" value="Acyl-CoA_DH_CS"/>
</dbReference>
<feature type="binding site" evidence="15">
    <location>
        <begin position="370"/>
        <end position="374"/>
    </location>
    <ligand>
        <name>FAD</name>
        <dbReference type="ChEBI" id="CHEBI:57692"/>
    </ligand>
</feature>
<dbReference type="InterPro" id="IPR046373">
    <property type="entry name" value="Acyl-CoA_Oxase/DH_mid-dom_sf"/>
</dbReference>
<feature type="binding site" evidence="14">
    <location>
        <position position="267"/>
    </location>
    <ligand>
        <name>substrate</name>
    </ligand>
</feature>
<dbReference type="PROSITE" id="PS00072">
    <property type="entry name" value="ACYL_COA_DH_1"/>
    <property type="match status" value="1"/>
</dbReference>
<feature type="active site" description="Proton acceptor" evidence="13">
    <location>
        <position position="276"/>
    </location>
</feature>
<accession>A0A9W4WTB5</accession>
<evidence type="ECO:0000256" key="15">
    <source>
        <dbReference type="PIRSR" id="PIRSR634183-3"/>
    </source>
</evidence>
<evidence type="ECO:0000256" key="9">
    <source>
        <dbReference type="ARBA" id="ARBA00022946"/>
    </source>
</evidence>
<comment type="cofactor">
    <cofactor evidence="1 15 16">
        <name>FAD</name>
        <dbReference type="ChEBI" id="CHEBI:57692"/>
    </cofactor>
</comment>
<comment type="caution">
    <text evidence="20">The sequence shown here is derived from an EMBL/GenBank/DDBJ whole genome shotgun (WGS) entry which is preliminary data.</text>
</comment>
<evidence type="ECO:0000256" key="13">
    <source>
        <dbReference type="PIRSR" id="PIRSR634183-1"/>
    </source>
</evidence>
<evidence type="ECO:0000256" key="1">
    <source>
        <dbReference type="ARBA" id="ARBA00001974"/>
    </source>
</evidence>
<dbReference type="Pfam" id="PF00441">
    <property type="entry name" value="Acyl-CoA_dh_1"/>
    <property type="match status" value="1"/>
</dbReference>
<evidence type="ECO:0000259" key="17">
    <source>
        <dbReference type="Pfam" id="PF00441"/>
    </source>
</evidence>
<evidence type="ECO:0000313" key="20">
    <source>
        <dbReference type="EMBL" id="CAI2170652.1"/>
    </source>
</evidence>
<feature type="binding site" evidence="15">
    <location>
        <begin position="156"/>
        <end position="165"/>
    </location>
    <ligand>
        <name>FAD</name>
        <dbReference type="ChEBI" id="CHEBI:57692"/>
    </ligand>
</feature>
<dbReference type="OrthoDB" id="9988775at2759"/>
<feature type="binding site" evidence="14">
    <location>
        <position position="165"/>
    </location>
    <ligand>
        <name>substrate</name>
    </ligand>
</feature>
<dbReference type="InterPro" id="IPR013786">
    <property type="entry name" value="AcylCoA_DH/ox_N"/>
</dbReference>
<keyword evidence="10 16" id="KW-0560">Oxidoreductase</keyword>
<evidence type="ECO:0000256" key="4">
    <source>
        <dbReference type="ARBA" id="ARBA00009347"/>
    </source>
</evidence>
<feature type="domain" description="Acyl-CoA oxidase/dehydrogenase middle" evidence="18">
    <location>
        <begin position="155"/>
        <end position="250"/>
    </location>
</feature>
<feature type="binding site" evidence="14">
    <location>
        <begin position="397"/>
        <end position="398"/>
    </location>
    <ligand>
        <name>substrate</name>
    </ligand>
</feature>
<name>A0A9W4WTB5_9GLOM</name>
<keyword evidence="21" id="KW-1185">Reference proteome</keyword>
<comment type="catalytic activity">
    <reaction evidence="12">
        <text>3-methylbutanoyl-CoA + oxidized [electron-transfer flavoprotein] + H(+) = 3-methylbut-2-enoyl-CoA + reduced [electron-transfer flavoprotein]</text>
        <dbReference type="Rhea" id="RHEA:12276"/>
        <dbReference type="Rhea" id="RHEA-COMP:10685"/>
        <dbReference type="Rhea" id="RHEA-COMP:10686"/>
        <dbReference type="ChEBI" id="CHEBI:15378"/>
        <dbReference type="ChEBI" id="CHEBI:57344"/>
        <dbReference type="ChEBI" id="CHEBI:57345"/>
        <dbReference type="ChEBI" id="CHEBI:57692"/>
        <dbReference type="ChEBI" id="CHEBI:58307"/>
        <dbReference type="EC" id="1.3.8.4"/>
    </reaction>
</comment>
<dbReference type="GO" id="GO:0005739">
    <property type="term" value="C:mitochondrion"/>
    <property type="evidence" value="ECO:0007669"/>
    <property type="project" value="UniProtKB-SubCell"/>
</dbReference>
<evidence type="ECO:0000259" key="19">
    <source>
        <dbReference type="Pfam" id="PF02771"/>
    </source>
</evidence>
<organism evidence="20 21">
    <name type="scientific">Funneliformis geosporum</name>
    <dbReference type="NCBI Taxonomy" id="1117311"/>
    <lineage>
        <taxon>Eukaryota</taxon>
        <taxon>Fungi</taxon>
        <taxon>Fungi incertae sedis</taxon>
        <taxon>Mucoromycota</taxon>
        <taxon>Glomeromycotina</taxon>
        <taxon>Glomeromycetes</taxon>
        <taxon>Glomerales</taxon>
        <taxon>Glomeraceae</taxon>
        <taxon>Funneliformis</taxon>
    </lineage>
</organism>
<dbReference type="AlphaFoldDB" id="A0A9W4WTB5"/>
<evidence type="ECO:0000256" key="2">
    <source>
        <dbReference type="ARBA" id="ARBA00004173"/>
    </source>
</evidence>
<keyword evidence="8 15" id="KW-0274">FAD</keyword>
<feature type="binding site" evidence="15">
    <location>
        <begin position="399"/>
        <end position="401"/>
    </location>
    <ligand>
        <name>FAD</name>
        <dbReference type="ChEBI" id="CHEBI:57692"/>
    </ligand>
</feature>
<evidence type="ECO:0000313" key="21">
    <source>
        <dbReference type="Proteomes" id="UP001153678"/>
    </source>
</evidence>
<reference evidence="20" key="1">
    <citation type="submission" date="2022-08" db="EMBL/GenBank/DDBJ databases">
        <authorList>
            <person name="Kallberg Y."/>
            <person name="Tangrot J."/>
            <person name="Rosling A."/>
        </authorList>
    </citation>
    <scope>NUCLEOTIDE SEQUENCE</scope>
    <source>
        <strain evidence="20">Wild A</strain>
    </source>
</reference>
<keyword evidence="9" id="KW-0809">Transit peptide</keyword>
<comment type="pathway">
    <text evidence="3">Amino-acid degradation; L-leucine degradation; (S)-3-hydroxy-3-methylglutaryl-CoA from 3-isovaleryl-CoA: step 1/3.</text>
</comment>
<evidence type="ECO:0000256" key="16">
    <source>
        <dbReference type="RuleBase" id="RU362125"/>
    </source>
</evidence>
<feature type="domain" description="Acyl-CoA dehydrogenase/oxidase N-terminal" evidence="19">
    <location>
        <begin position="39"/>
        <end position="151"/>
    </location>
</feature>
<dbReference type="InterPro" id="IPR036250">
    <property type="entry name" value="AcylCo_DH-like_C"/>
</dbReference>
<comment type="subcellular location">
    <subcellularLocation>
        <location evidence="2">Mitochondrion</location>
    </subcellularLocation>
</comment>
<dbReference type="InterPro" id="IPR006091">
    <property type="entry name" value="Acyl-CoA_Oxase/DH_mid-dom"/>
</dbReference>
<keyword evidence="7 16" id="KW-0285">Flavoprotein</keyword>
<dbReference type="Proteomes" id="UP001153678">
    <property type="component" value="Unassembled WGS sequence"/>
</dbReference>
<evidence type="ECO:0000256" key="3">
    <source>
        <dbReference type="ARBA" id="ARBA00004898"/>
    </source>
</evidence>
<proteinExistence type="inferred from homology"/>
<gene>
    <name evidence="20" type="ORF">FWILDA_LOCUS4686</name>
</gene>
<evidence type="ECO:0000256" key="8">
    <source>
        <dbReference type="ARBA" id="ARBA00022827"/>
    </source>
</evidence>
<dbReference type="EC" id="1.3.8.4" evidence="5"/>
<evidence type="ECO:0000256" key="14">
    <source>
        <dbReference type="PIRSR" id="PIRSR634183-2"/>
    </source>
</evidence>